<evidence type="ECO:0000313" key="2">
    <source>
        <dbReference type="Proteomes" id="UP001628179"/>
    </source>
</evidence>
<protein>
    <submittedName>
        <fullName evidence="1">Uncharacterized protein</fullName>
    </submittedName>
</protein>
<organism evidence="1 2">
    <name type="scientific">Madurella fahalii</name>
    <dbReference type="NCBI Taxonomy" id="1157608"/>
    <lineage>
        <taxon>Eukaryota</taxon>
        <taxon>Fungi</taxon>
        <taxon>Dikarya</taxon>
        <taxon>Ascomycota</taxon>
        <taxon>Pezizomycotina</taxon>
        <taxon>Sordariomycetes</taxon>
        <taxon>Sordariomycetidae</taxon>
        <taxon>Sordariales</taxon>
        <taxon>Sordariales incertae sedis</taxon>
        <taxon>Madurella</taxon>
    </lineage>
</organism>
<dbReference type="Proteomes" id="UP001628179">
    <property type="component" value="Unassembled WGS sequence"/>
</dbReference>
<proteinExistence type="predicted"/>
<gene>
    <name evidence="1" type="ORF">MFIFM68171_02917</name>
</gene>
<name>A0ABQ0G4N6_9PEZI</name>
<comment type="caution">
    <text evidence="1">The sequence shown here is derived from an EMBL/GenBank/DDBJ whole genome shotgun (WGS) entry which is preliminary data.</text>
</comment>
<dbReference type="GeneID" id="98173662"/>
<keyword evidence="2" id="KW-1185">Reference proteome</keyword>
<reference evidence="1 2" key="1">
    <citation type="submission" date="2024-09" db="EMBL/GenBank/DDBJ databases">
        <title>Itraconazole resistance in Madurella fahalii resulting from another homologue of gene encoding cytochrome P450 14-alpha sterol demethylase (CYP51).</title>
        <authorList>
            <person name="Yoshioka I."/>
            <person name="Fahal A.H."/>
            <person name="Kaneko S."/>
            <person name="Yaguchi T."/>
        </authorList>
    </citation>
    <scope>NUCLEOTIDE SEQUENCE [LARGE SCALE GENOMIC DNA]</scope>
    <source>
        <strain evidence="1 2">IFM 68171</strain>
    </source>
</reference>
<evidence type="ECO:0000313" key="1">
    <source>
        <dbReference type="EMBL" id="GAB1312707.1"/>
    </source>
</evidence>
<sequence>MKKRAEEKSLAVDDEELEGKFEVDIASRARQWATKYASLNLQYGDESGRRRSVVELEGEFRKISAGGDVVSLCRRYDADIIVDALLVRFVTDHILRKPFLLFELEAGPAFAGLMVRWYKERLSADPESAHRWRYEELKWLAGSLMPPNQAQKRCSPSDMPTILIEDHNHFADLAQMFVDGPAGKLLQSEASLPLALRSLAILFQKAAQVGLLMWRQPCDVQIRGFDQLRGLRFPTDGREAKTHASQLSKPGWQPHANAVVDLVVQPSFVARQGKL</sequence>
<dbReference type="EMBL" id="BAAFSV010000002">
    <property type="protein sequence ID" value="GAB1312707.1"/>
    <property type="molecule type" value="Genomic_DNA"/>
</dbReference>
<dbReference type="RefSeq" id="XP_070914440.1">
    <property type="nucleotide sequence ID" value="XM_071058339.1"/>
</dbReference>
<accession>A0ABQ0G4N6</accession>